<dbReference type="AlphaFoldDB" id="A0A382N753"/>
<dbReference type="Gene3D" id="2.60.40.3440">
    <property type="match status" value="1"/>
</dbReference>
<reference evidence="1" key="1">
    <citation type="submission" date="2018-05" db="EMBL/GenBank/DDBJ databases">
        <authorList>
            <person name="Lanie J.A."/>
            <person name="Ng W.-L."/>
            <person name="Kazmierczak K.M."/>
            <person name="Andrzejewski T.M."/>
            <person name="Davidsen T.M."/>
            <person name="Wayne K.J."/>
            <person name="Tettelin H."/>
            <person name="Glass J.I."/>
            <person name="Rusch D."/>
            <person name="Podicherti R."/>
            <person name="Tsui H.-C.T."/>
            <person name="Winkler M.E."/>
        </authorList>
    </citation>
    <scope>NUCLEOTIDE SEQUENCE</scope>
</reference>
<dbReference type="Pfam" id="PF17963">
    <property type="entry name" value="Big_9"/>
    <property type="match status" value="1"/>
</dbReference>
<evidence type="ECO:0000313" key="1">
    <source>
        <dbReference type="EMBL" id="SVC55361.1"/>
    </source>
</evidence>
<feature type="non-terminal residue" evidence="1">
    <location>
        <position position="374"/>
    </location>
</feature>
<name>A0A382N753_9ZZZZ</name>
<accession>A0A382N753</accession>
<proteinExistence type="predicted"/>
<gene>
    <name evidence="1" type="ORF">METZ01_LOCUS308215</name>
</gene>
<dbReference type="EMBL" id="UINC01097556">
    <property type="protein sequence ID" value="SVC55361.1"/>
    <property type="molecule type" value="Genomic_DNA"/>
</dbReference>
<feature type="non-terminal residue" evidence="1">
    <location>
        <position position="1"/>
    </location>
</feature>
<organism evidence="1">
    <name type="scientific">marine metagenome</name>
    <dbReference type="NCBI Taxonomy" id="408172"/>
    <lineage>
        <taxon>unclassified sequences</taxon>
        <taxon>metagenomes</taxon>
        <taxon>ecological metagenomes</taxon>
    </lineage>
</organism>
<sequence length="374" mass="41532">SPYLKIRYWSSNVDSLAMGGTEVTRSEVATNMPSTDNYGDYSTFIFPDPIYLGQGGLWVFELIDGTGYITTDADYTAGQAYGSLNTSMDRDMRFITYMNTGESPNHGVLTITDSLTGAYTYEPFYNFNGTDAFTYSVSDGVYTDSVTVTITVSAVNDNPLILNSIYETDFESFIVGDTISHESQWALWDSTNLDQSIVVSTAQALSGTQSLEIDDGDDVVLLLGDRTSGKYAARFNYYVPSGGEAYFNFQHFEEVGIEWAMSVYFNSDGSAGIRAGRDWTSFSYAQDTWTNILMVIDMDNDNAQLIVDGNYVHSWPWHWRAWQRTNQLGSIDFYGIDPNNSIYLDDVFFGAVTGSFSVITNEDNAVGVTINAID</sequence>
<protein>
    <submittedName>
        <fullName evidence="1">Uncharacterized protein</fullName>
    </submittedName>
</protein>